<dbReference type="InterPro" id="IPR001303">
    <property type="entry name" value="Aldolase_II/adducin_N"/>
</dbReference>
<keyword evidence="2" id="KW-0456">Lyase</keyword>
<dbReference type="SUPFAM" id="SSF53639">
    <property type="entry name" value="AraD/HMP-PK domain-like"/>
    <property type="match status" value="1"/>
</dbReference>
<dbReference type="GO" id="GO:0019323">
    <property type="term" value="P:pentose catabolic process"/>
    <property type="evidence" value="ECO:0007669"/>
    <property type="project" value="TreeGrafter"/>
</dbReference>
<dbReference type="GO" id="GO:0046872">
    <property type="term" value="F:metal ion binding"/>
    <property type="evidence" value="ECO:0007669"/>
    <property type="project" value="UniProtKB-KW"/>
</dbReference>
<dbReference type="Pfam" id="PF00596">
    <property type="entry name" value="Aldolase_II"/>
    <property type="match status" value="1"/>
</dbReference>
<evidence type="ECO:0000313" key="5">
    <source>
        <dbReference type="Proteomes" id="UP000002432"/>
    </source>
</evidence>
<dbReference type="PANTHER" id="PTHR22789:SF0">
    <property type="entry name" value="3-OXO-TETRONATE 4-PHOSPHATE DECARBOXYLASE-RELATED"/>
    <property type="match status" value="1"/>
</dbReference>
<dbReference type="EMBL" id="CP000360">
    <property type="protein sequence ID" value="ABF43708.1"/>
    <property type="molecule type" value="Genomic_DNA"/>
</dbReference>
<sequence length="247" mass="26729">MSENPKFDICCAARALYRAGLSVANAGHISVAVGEDRMLVNRFGPSFATLMPIDILTCDFNGKIVDGEGWVNDTILLHGVIHRHVPDVVALVHTHPPATVTYSAFRKVPEIYDQESCILAGDIAIVEEDYQGLASTEARVKPMADALRDHRAIILPNHGAITRGPNVQLAAVAMMLLEGMVQRNLTVAAAARALGSEPKPIAMEAALTAKREIAKIPFLQPLWVDLLTRLRATDKDLFEAFAASKSA</sequence>
<dbReference type="Proteomes" id="UP000002432">
    <property type="component" value="Chromosome"/>
</dbReference>
<dbReference type="PANTHER" id="PTHR22789">
    <property type="entry name" value="FUCULOSE PHOSPHATE ALDOLASE"/>
    <property type="match status" value="1"/>
</dbReference>
<dbReference type="InterPro" id="IPR050197">
    <property type="entry name" value="Aldolase_class_II_sugar_metab"/>
</dbReference>
<dbReference type="AlphaFoldDB" id="Q1IHE2"/>
<evidence type="ECO:0000259" key="3">
    <source>
        <dbReference type="SMART" id="SM01007"/>
    </source>
</evidence>
<accession>Q1IHE2</accession>
<dbReference type="InterPro" id="IPR036409">
    <property type="entry name" value="Aldolase_II/adducin_N_sf"/>
</dbReference>
<organism evidence="4 5">
    <name type="scientific">Koribacter versatilis (strain Ellin345)</name>
    <dbReference type="NCBI Taxonomy" id="204669"/>
    <lineage>
        <taxon>Bacteria</taxon>
        <taxon>Pseudomonadati</taxon>
        <taxon>Acidobacteriota</taxon>
        <taxon>Terriglobia</taxon>
        <taxon>Terriglobales</taxon>
        <taxon>Candidatus Korobacteraceae</taxon>
        <taxon>Candidatus Korobacter</taxon>
    </lineage>
</organism>
<feature type="domain" description="Class II aldolase/adducin N-terminal" evidence="3">
    <location>
        <begin position="7"/>
        <end position="185"/>
    </location>
</feature>
<dbReference type="GO" id="GO:0016832">
    <property type="term" value="F:aldehyde-lyase activity"/>
    <property type="evidence" value="ECO:0007669"/>
    <property type="project" value="TreeGrafter"/>
</dbReference>
<dbReference type="Gene3D" id="3.40.225.10">
    <property type="entry name" value="Class II aldolase/adducin N-terminal domain"/>
    <property type="match status" value="1"/>
</dbReference>
<dbReference type="GO" id="GO:0005829">
    <property type="term" value="C:cytosol"/>
    <property type="evidence" value="ECO:0007669"/>
    <property type="project" value="TreeGrafter"/>
</dbReference>
<keyword evidence="1" id="KW-0479">Metal-binding</keyword>
<reference evidence="4 5" key="1">
    <citation type="journal article" date="2009" name="Appl. Environ. Microbiol.">
        <title>Three genomes from the phylum Acidobacteria provide insight into the lifestyles of these microorganisms in soils.</title>
        <authorList>
            <person name="Ward N.L."/>
            <person name="Challacombe J.F."/>
            <person name="Janssen P.H."/>
            <person name="Henrissat B."/>
            <person name="Coutinho P.M."/>
            <person name="Wu M."/>
            <person name="Xie G."/>
            <person name="Haft D.H."/>
            <person name="Sait M."/>
            <person name="Badger J."/>
            <person name="Barabote R.D."/>
            <person name="Bradley B."/>
            <person name="Brettin T.S."/>
            <person name="Brinkac L.M."/>
            <person name="Bruce D."/>
            <person name="Creasy T."/>
            <person name="Daugherty S.C."/>
            <person name="Davidsen T.M."/>
            <person name="DeBoy R.T."/>
            <person name="Detter J.C."/>
            <person name="Dodson R.J."/>
            <person name="Durkin A.S."/>
            <person name="Ganapathy A."/>
            <person name="Gwinn-Giglio M."/>
            <person name="Han C.S."/>
            <person name="Khouri H."/>
            <person name="Kiss H."/>
            <person name="Kothari S.P."/>
            <person name="Madupu R."/>
            <person name="Nelson K.E."/>
            <person name="Nelson W.C."/>
            <person name="Paulsen I."/>
            <person name="Penn K."/>
            <person name="Ren Q."/>
            <person name="Rosovitz M.J."/>
            <person name="Selengut J.D."/>
            <person name="Shrivastava S."/>
            <person name="Sullivan S.A."/>
            <person name="Tapia R."/>
            <person name="Thompson L.S."/>
            <person name="Watkins K.L."/>
            <person name="Yang Q."/>
            <person name="Yu C."/>
            <person name="Zafar N."/>
            <person name="Zhou L."/>
            <person name="Kuske C.R."/>
        </authorList>
    </citation>
    <scope>NUCLEOTIDE SEQUENCE [LARGE SCALE GENOMIC DNA]</scope>
    <source>
        <strain evidence="4 5">Ellin345</strain>
    </source>
</reference>
<evidence type="ECO:0000313" key="4">
    <source>
        <dbReference type="EMBL" id="ABF43708.1"/>
    </source>
</evidence>
<dbReference type="RefSeq" id="WP_011525504.1">
    <property type="nucleotide sequence ID" value="NC_008009.1"/>
</dbReference>
<keyword evidence="5" id="KW-1185">Reference proteome</keyword>
<gene>
    <name evidence="4" type="ordered locus">Acid345_4708</name>
</gene>
<name>Q1IHE2_KORVE</name>
<dbReference type="SMART" id="SM01007">
    <property type="entry name" value="Aldolase_II"/>
    <property type="match status" value="1"/>
</dbReference>
<dbReference type="EnsemblBacteria" id="ABF43708">
    <property type="protein sequence ID" value="ABF43708"/>
    <property type="gene ID" value="Acid345_4708"/>
</dbReference>
<evidence type="ECO:0000256" key="1">
    <source>
        <dbReference type="ARBA" id="ARBA00022723"/>
    </source>
</evidence>
<dbReference type="eggNOG" id="COG0235">
    <property type="taxonomic scope" value="Bacteria"/>
</dbReference>
<dbReference type="HOGENOM" id="CLU_1123392_0_0_0"/>
<evidence type="ECO:0000256" key="2">
    <source>
        <dbReference type="ARBA" id="ARBA00023239"/>
    </source>
</evidence>
<dbReference type="OrthoDB" id="9794581at2"/>
<protein>
    <submittedName>
        <fullName evidence="4">Class II aldolase/adducin-like protein</fullName>
    </submittedName>
</protein>
<dbReference type="STRING" id="204669.Acid345_4708"/>
<proteinExistence type="predicted"/>
<dbReference type="KEGG" id="aba:Acid345_4708"/>